<gene>
    <name evidence="1" type="ORF">MPOCJGCO_3008</name>
</gene>
<evidence type="ECO:0008006" key="3">
    <source>
        <dbReference type="Google" id="ProtNLM"/>
    </source>
</evidence>
<dbReference type="RefSeq" id="WP_238183472.1">
    <property type="nucleotide sequence ID" value="NZ_BPRB01000170.1"/>
</dbReference>
<reference evidence="1" key="2">
    <citation type="submission" date="2021-08" db="EMBL/GenBank/DDBJ databases">
        <authorList>
            <person name="Tani A."/>
            <person name="Ola A."/>
            <person name="Ogura Y."/>
            <person name="Katsura K."/>
            <person name="Hayashi T."/>
        </authorList>
    </citation>
    <scope>NUCLEOTIDE SEQUENCE</scope>
    <source>
        <strain evidence="1">DSM 23632</strain>
    </source>
</reference>
<comment type="caution">
    <text evidence="1">The sequence shown here is derived from an EMBL/GenBank/DDBJ whole genome shotgun (WGS) entry which is preliminary data.</text>
</comment>
<sequence>MTIPIDDALARLDGALARLEAAVARRLDADAAPDDRDAELAIMGEDRARLAAALDLASARLATVEATTDQVGRRLDRAIEAVEGVLHPAEETHRPA</sequence>
<reference evidence="1" key="1">
    <citation type="journal article" date="2021" name="Front. Microbiol.">
        <title>Comprehensive Comparative Genomics and Phenotyping of Methylobacterium Species.</title>
        <authorList>
            <person name="Alessa O."/>
            <person name="Ogura Y."/>
            <person name="Fujitani Y."/>
            <person name="Takami H."/>
            <person name="Hayashi T."/>
            <person name="Sahin N."/>
            <person name="Tani A."/>
        </authorList>
    </citation>
    <scope>NUCLEOTIDE SEQUENCE</scope>
    <source>
        <strain evidence="1">DSM 23632</strain>
    </source>
</reference>
<dbReference type="Pfam" id="PF13747">
    <property type="entry name" value="DUF4164"/>
    <property type="match status" value="1"/>
</dbReference>
<name>A0ABQ4U239_9HYPH</name>
<dbReference type="EMBL" id="BPRB01000170">
    <property type="protein sequence ID" value="GJE60889.1"/>
    <property type="molecule type" value="Genomic_DNA"/>
</dbReference>
<evidence type="ECO:0000313" key="2">
    <source>
        <dbReference type="Proteomes" id="UP001055057"/>
    </source>
</evidence>
<evidence type="ECO:0000313" key="1">
    <source>
        <dbReference type="EMBL" id="GJE60889.1"/>
    </source>
</evidence>
<keyword evidence="2" id="KW-1185">Reference proteome</keyword>
<organism evidence="1 2">
    <name type="scientific">Methylobacterium trifolii</name>
    <dbReference type="NCBI Taxonomy" id="1003092"/>
    <lineage>
        <taxon>Bacteria</taxon>
        <taxon>Pseudomonadati</taxon>
        <taxon>Pseudomonadota</taxon>
        <taxon>Alphaproteobacteria</taxon>
        <taxon>Hyphomicrobiales</taxon>
        <taxon>Methylobacteriaceae</taxon>
        <taxon>Methylobacterium</taxon>
    </lineage>
</organism>
<dbReference type="Proteomes" id="UP001055057">
    <property type="component" value="Unassembled WGS sequence"/>
</dbReference>
<protein>
    <recommendedName>
        <fullName evidence="3">DUF4164 family protein</fullName>
    </recommendedName>
</protein>
<proteinExistence type="predicted"/>
<dbReference type="InterPro" id="IPR025310">
    <property type="entry name" value="DUF4164"/>
</dbReference>
<accession>A0ABQ4U239</accession>